<dbReference type="AlphaFoldDB" id="A0A2T7P421"/>
<proteinExistence type="predicted"/>
<name>A0A2T7P421_POMCA</name>
<organism evidence="2 3">
    <name type="scientific">Pomacea canaliculata</name>
    <name type="common">Golden apple snail</name>
    <dbReference type="NCBI Taxonomy" id="400727"/>
    <lineage>
        <taxon>Eukaryota</taxon>
        <taxon>Metazoa</taxon>
        <taxon>Spiralia</taxon>
        <taxon>Lophotrochozoa</taxon>
        <taxon>Mollusca</taxon>
        <taxon>Gastropoda</taxon>
        <taxon>Caenogastropoda</taxon>
        <taxon>Architaenioglossa</taxon>
        <taxon>Ampullarioidea</taxon>
        <taxon>Ampullariidae</taxon>
        <taxon>Pomacea</taxon>
    </lineage>
</organism>
<reference evidence="2 3" key="1">
    <citation type="submission" date="2018-04" db="EMBL/GenBank/DDBJ databases">
        <title>The genome of golden apple snail Pomacea canaliculata provides insight into stress tolerance and invasive adaptation.</title>
        <authorList>
            <person name="Liu C."/>
            <person name="Liu B."/>
            <person name="Ren Y."/>
            <person name="Zhang Y."/>
            <person name="Wang H."/>
            <person name="Li S."/>
            <person name="Jiang F."/>
            <person name="Yin L."/>
            <person name="Zhang G."/>
            <person name="Qian W."/>
            <person name="Fan W."/>
        </authorList>
    </citation>
    <scope>NUCLEOTIDE SEQUENCE [LARGE SCALE GENOMIC DNA]</scope>
    <source>
        <strain evidence="2">SZHN2017</strain>
        <tissue evidence="2">Muscle</tissue>
    </source>
</reference>
<accession>A0A2T7P421</accession>
<evidence type="ECO:0000313" key="2">
    <source>
        <dbReference type="EMBL" id="PVD28175.1"/>
    </source>
</evidence>
<dbReference type="Proteomes" id="UP000245119">
    <property type="component" value="Linkage Group LG6"/>
</dbReference>
<evidence type="ECO:0000256" key="1">
    <source>
        <dbReference type="SAM" id="MobiDB-lite"/>
    </source>
</evidence>
<dbReference type="EMBL" id="PZQS01000006">
    <property type="protein sequence ID" value="PVD28175.1"/>
    <property type="molecule type" value="Genomic_DNA"/>
</dbReference>
<sequence>MSNDEVVTKVFRRGSATAGGSGGGGEELPPPPEKSLQCLALIEDEDNNDVSFFHQKIGDELVAGVAASSSPQARITPMEENSRQLSALKERY</sequence>
<feature type="region of interest" description="Disordered" evidence="1">
    <location>
        <begin position="1"/>
        <end position="34"/>
    </location>
</feature>
<gene>
    <name evidence="2" type="ORF">C0Q70_10761</name>
</gene>
<keyword evidence="3" id="KW-1185">Reference proteome</keyword>
<feature type="region of interest" description="Disordered" evidence="1">
    <location>
        <begin position="68"/>
        <end position="92"/>
    </location>
</feature>
<comment type="caution">
    <text evidence="2">The sequence shown here is derived from an EMBL/GenBank/DDBJ whole genome shotgun (WGS) entry which is preliminary data.</text>
</comment>
<protein>
    <submittedName>
        <fullName evidence="2">Uncharacterized protein</fullName>
    </submittedName>
</protein>
<evidence type="ECO:0000313" key="3">
    <source>
        <dbReference type="Proteomes" id="UP000245119"/>
    </source>
</evidence>
<feature type="compositionally biased region" description="Gly residues" evidence="1">
    <location>
        <begin position="17"/>
        <end position="26"/>
    </location>
</feature>